<dbReference type="InterPro" id="IPR027417">
    <property type="entry name" value="P-loop_NTPase"/>
</dbReference>
<organism evidence="1 2">
    <name type="scientific">Nesterenkonia sphaerica</name>
    <dbReference type="NCBI Taxonomy" id="1804988"/>
    <lineage>
        <taxon>Bacteria</taxon>
        <taxon>Bacillati</taxon>
        <taxon>Actinomycetota</taxon>
        <taxon>Actinomycetes</taxon>
        <taxon>Micrococcales</taxon>
        <taxon>Micrococcaceae</taxon>
        <taxon>Nesterenkonia</taxon>
    </lineage>
</organism>
<evidence type="ECO:0000313" key="1">
    <source>
        <dbReference type="EMBL" id="TLP72956.1"/>
    </source>
</evidence>
<dbReference type="Proteomes" id="UP000306544">
    <property type="component" value="Unassembled WGS sequence"/>
</dbReference>
<dbReference type="SUPFAM" id="SSF52540">
    <property type="entry name" value="P-loop containing nucleoside triphosphate hydrolases"/>
    <property type="match status" value="1"/>
</dbReference>
<dbReference type="EMBL" id="VAWA01000017">
    <property type="protein sequence ID" value="TLP72956.1"/>
    <property type="molecule type" value="Genomic_DNA"/>
</dbReference>
<dbReference type="Pfam" id="PF13481">
    <property type="entry name" value="AAA_25"/>
    <property type="match status" value="1"/>
</dbReference>
<name>A0A5R9A581_9MICC</name>
<comment type="caution">
    <text evidence="1">The sequence shown here is derived from an EMBL/GenBank/DDBJ whole genome shotgun (WGS) entry which is preliminary data.</text>
</comment>
<keyword evidence="2" id="KW-1185">Reference proteome</keyword>
<evidence type="ECO:0000313" key="2">
    <source>
        <dbReference type="Proteomes" id="UP000306544"/>
    </source>
</evidence>
<dbReference type="Gene3D" id="3.40.50.300">
    <property type="entry name" value="P-loop containing nucleotide triphosphate hydrolases"/>
    <property type="match status" value="1"/>
</dbReference>
<gene>
    <name evidence="1" type="ORF">FEF27_11040</name>
</gene>
<dbReference type="AlphaFoldDB" id="A0A5R9A581"/>
<proteinExistence type="predicted"/>
<accession>A0A5R9A581</accession>
<protein>
    <submittedName>
        <fullName evidence="1">AAA family ATPase</fullName>
    </submittedName>
</protein>
<sequence>MIDFTHSIRNIVDRLPEPVQERFWESHRAIMKASQDSPHARYARDFLVPYAAADALAATIEGEPIAVDIPKLTDLPEKIERSQLDEEIASQRRRKQAREALAAEDARDVPLPALPTLDAFIEEHLDDQTPYLIDGLWPAMSRVLFTAAPKFGKTSTVANLLRSLADGDPFLGRFAVEKEPPAVLLIDTEMTASTLARWLDGQQITNTELIRPITLQGHLSSFNILEPETRERWARHLEAGPGQVVILDNLRPMLDALGLDENREAGRFLTAWDELMADMGAAESMIVHHTGHNGERARGDSALRASNAAMWQGVLGKADDMTSDRYFSAYGRDVNVPEARVERDDRGRLVIAGGSRKRDRLTAEAQAAAITVLTHLQEHPSAELSKRKIQDALKEDHTRAAIQAGINWALEQGYIVTRAGGKNATLHDLTPTGVVWLGKMGAKGTLEPELSQHAVF</sequence>
<dbReference type="OrthoDB" id="4934928at2"/>
<reference evidence="1 2" key="1">
    <citation type="submission" date="2019-05" db="EMBL/GenBank/DDBJ databases">
        <title>Nesterenkonia sp. GY239, isolated from the Southern Atlantic Ocean.</title>
        <authorList>
            <person name="Zhang G."/>
        </authorList>
    </citation>
    <scope>NUCLEOTIDE SEQUENCE [LARGE SCALE GENOMIC DNA]</scope>
    <source>
        <strain evidence="1 2">GY239</strain>
    </source>
</reference>
<dbReference type="RefSeq" id="WP_138170930.1">
    <property type="nucleotide sequence ID" value="NZ_VAWA01000017.1"/>
</dbReference>